<keyword evidence="2 12" id="KW-0547">Nucleotide-binding</keyword>
<feature type="domain" description="UvrD-like helicase C-terminal" evidence="14">
    <location>
        <begin position="302"/>
        <end position="579"/>
    </location>
</feature>
<keyword evidence="16" id="KW-1185">Reference proteome</keyword>
<comment type="caution">
    <text evidence="15">The sequence shown here is derived from an EMBL/GenBank/DDBJ whole genome shotgun (WGS) entry which is preliminary data.</text>
</comment>
<dbReference type="InterPro" id="IPR013986">
    <property type="entry name" value="DExx_box_DNA_helicase_dom_sf"/>
</dbReference>
<dbReference type="SUPFAM" id="SSF52540">
    <property type="entry name" value="P-loop containing nucleoside triphosphate hydrolases"/>
    <property type="match status" value="1"/>
</dbReference>
<feature type="binding site" evidence="12">
    <location>
        <begin position="35"/>
        <end position="42"/>
    </location>
    <ligand>
        <name>ATP</name>
        <dbReference type="ChEBI" id="CHEBI:30616"/>
    </ligand>
</feature>
<sequence length="709" mass="79242">MSQPATPLFVPQRFVPTREQCDIQLSRHRVTLIEANAGAAKTTTLALRIGEALARGLAPERILALTFTPEARDVMRARLIEVGIASGIASRIWVTTMEDLAHDVLKGIEDAVPPKRPSSRQLRETALEALENVSLAYQDLEASLDIRTHNVAVSQFLDALLRLKARMAFESVDDAPGLEFVAEDLGVTLTTYLWSLEYEKLRRGLFAEVSFRGPFDATYDLAKLLREEPESAERLPDVALITADELHDLNEASFSVLEALYRRADVYFVGAGDRDQVIHTQVGADAQFLMQRFAYASRYPLTLTYRHGPHLAYAMRELKNKPVDSALSSRTDIELLTYPDAQASECANRVVQAVQAWQSRKKPLDGCAILLRERHQSVEIENALMQANIGYRTGSMTSYLLREEILFLRGMLAIALDNLEAVRSASVRGAIVEALAVFGEVPLEPKEIDEAKQTIARHPEMLRDFFVGQITRVGNQAVSARITAAVQSVRSAPPETPAYETLRAVCKLLDVEALAHRVYIDPHEAAIITYSIDGFVAMAQRSAMSLRDFHDWLGAADEFVSSRRSRNLVLIEYAAHSKGKEYDHVLIPFLAAGEFPSAIHDPRDEENLFYVAATRARSRLTLIAPAGEDRRSPFIARMRLTQTEAYADAVLRQEPRREAVSRARRDLSVPYADKDIAKALGAKWDAVRKVWYVLPDQDIGPFAPWLPKQ</sequence>
<evidence type="ECO:0000256" key="1">
    <source>
        <dbReference type="ARBA" id="ARBA00009922"/>
    </source>
</evidence>
<dbReference type="Gene3D" id="3.40.50.300">
    <property type="entry name" value="P-loop containing nucleotide triphosphate hydrolases"/>
    <property type="match status" value="2"/>
</dbReference>
<protein>
    <recommendedName>
        <fullName evidence="9">DNA 3'-5' helicase</fullName>
        <ecNumber evidence="9">5.6.2.4</ecNumber>
    </recommendedName>
    <alternativeName>
        <fullName evidence="10">DNA 3'-5' helicase II</fullName>
    </alternativeName>
</protein>
<evidence type="ECO:0000256" key="6">
    <source>
        <dbReference type="ARBA" id="ARBA00023125"/>
    </source>
</evidence>
<dbReference type="InterPro" id="IPR000212">
    <property type="entry name" value="DNA_helicase_UvrD/REP"/>
</dbReference>
<dbReference type="Gene3D" id="1.10.486.10">
    <property type="entry name" value="PCRA, domain 4"/>
    <property type="match status" value="1"/>
</dbReference>
<evidence type="ECO:0000256" key="7">
    <source>
        <dbReference type="ARBA" id="ARBA00023235"/>
    </source>
</evidence>
<comment type="similarity">
    <text evidence="1">Belongs to the helicase family. UvrD subfamily.</text>
</comment>
<evidence type="ECO:0000256" key="4">
    <source>
        <dbReference type="ARBA" id="ARBA00022806"/>
    </source>
</evidence>
<dbReference type="Pfam" id="PF00580">
    <property type="entry name" value="UvrD-helicase"/>
    <property type="match status" value="1"/>
</dbReference>
<comment type="catalytic activity">
    <reaction evidence="8">
        <text>Couples ATP hydrolysis with the unwinding of duplex DNA by translocating in the 3'-5' direction.</text>
        <dbReference type="EC" id="5.6.2.4"/>
    </reaction>
</comment>
<dbReference type="InterPro" id="IPR014016">
    <property type="entry name" value="UvrD-like_ATP-bd"/>
</dbReference>
<dbReference type="Pfam" id="PF18974">
    <property type="entry name" value="DUF5710"/>
    <property type="match status" value="1"/>
</dbReference>
<evidence type="ECO:0000256" key="12">
    <source>
        <dbReference type="PROSITE-ProRule" id="PRU00560"/>
    </source>
</evidence>
<reference evidence="16" key="1">
    <citation type="submission" date="2017-05" db="EMBL/GenBank/DDBJ databases">
        <title>Complete and WGS of Bordetella genogroups.</title>
        <authorList>
            <person name="Spilker T."/>
            <person name="Lipuma J."/>
        </authorList>
    </citation>
    <scope>NUCLEOTIDE SEQUENCE [LARGE SCALE GENOMIC DNA]</scope>
    <source>
        <strain evidence="16">AU8856</strain>
    </source>
</reference>
<dbReference type="PROSITE" id="PS51198">
    <property type="entry name" value="UVRD_HELICASE_ATP_BIND"/>
    <property type="match status" value="1"/>
</dbReference>
<dbReference type="AlphaFoldDB" id="A0A261UMX8"/>
<dbReference type="GO" id="GO:0005524">
    <property type="term" value="F:ATP binding"/>
    <property type="evidence" value="ECO:0007669"/>
    <property type="project" value="UniProtKB-UniRule"/>
</dbReference>
<evidence type="ECO:0000256" key="10">
    <source>
        <dbReference type="ARBA" id="ARBA00034923"/>
    </source>
</evidence>
<keyword evidence="5 12" id="KW-0067">ATP-binding</keyword>
<dbReference type="EC" id="5.6.2.4" evidence="9"/>
<dbReference type="OrthoDB" id="9792687at2"/>
<evidence type="ECO:0000256" key="3">
    <source>
        <dbReference type="ARBA" id="ARBA00022801"/>
    </source>
</evidence>
<evidence type="ECO:0000259" key="13">
    <source>
        <dbReference type="PROSITE" id="PS51198"/>
    </source>
</evidence>
<evidence type="ECO:0000256" key="8">
    <source>
        <dbReference type="ARBA" id="ARBA00034617"/>
    </source>
</evidence>
<evidence type="ECO:0000256" key="2">
    <source>
        <dbReference type="ARBA" id="ARBA00022741"/>
    </source>
</evidence>
<dbReference type="Pfam" id="PF13361">
    <property type="entry name" value="UvrD_C"/>
    <property type="match status" value="2"/>
</dbReference>
<dbReference type="InterPro" id="IPR014017">
    <property type="entry name" value="DNA_helicase_UvrD-like_C"/>
</dbReference>
<keyword evidence="3 12" id="KW-0378">Hydrolase</keyword>
<dbReference type="Proteomes" id="UP000215767">
    <property type="component" value="Unassembled WGS sequence"/>
</dbReference>
<dbReference type="PROSITE" id="PS51217">
    <property type="entry name" value="UVRD_HELICASE_CTER"/>
    <property type="match status" value="1"/>
</dbReference>
<dbReference type="EMBL" id="NEVS01000004">
    <property type="protein sequence ID" value="OZI63219.1"/>
    <property type="molecule type" value="Genomic_DNA"/>
</dbReference>
<keyword evidence="7" id="KW-0413">Isomerase</keyword>
<evidence type="ECO:0000256" key="11">
    <source>
        <dbReference type="ARBA" id="ARBA00048988"/>
    </source>
</evidence>
<comment type="catalytic activity">
    <reaction evidence="11">
        <text>ATP + H2O = ADP + phosphate + H(+)</text>
        <dbReference type="Rhea" id="RHEA:13065"/>
        <dbReference type="ChEBI" id="CHEBI:15377"/>
        <dbReference type="ChEBI" id="CHEBI:15378"/>
        <dbReference type="ChEBI" id="CHEBI:30616"/>
        <dbReference type="ChEBI" id="CHEBI:43474"/>
        <dbReference type="ChEBI" id="CHEBI:456216"/>
        <dbReference type="EC" id="5.6.2.4"/>
    </reaction>
</comment>
<dbReference type="InterPro" id="IPR027417">
    <property type="entry name" value="P-loop_NTPase"/>
</dbReference>
<keyword evidence="4 12" id="KW-0347">Helicase</keyword>
<accession>A0A261UMX8</accession>
<gene>
    <name evidence="15" type="ORF">CAL28_07820</name>
</gene>
<evidence type="ECO:0000259" key="14">
    <source>
        <dbReference type="PROSITE" id="PS51217"/>
    </source>
</evidence>
<dbReference type="PANTHER" id="PTHR11070">
    <property type="entry name" value="UVRD / RECB / PCRA DNA HELICASE FAMILY MEMBER"/>
    <property type="match status" value="1"/>
</dbReference>
<evidence type="ECO:0000313" key="15">
    <source>
        <dbReference type="EMBL" id="OZI63219.1"/>
    </source>
</evidence>
<dbReference type="GO" id="GO:0043138">
    <property type="term" value="F:3'-5' DNA helicase activity"/>
    <property type="evidence" value="ECO:0007669"/>
    <property type="project" value="UniProtKB-EC"/>
</dbReference>
<organism evidence="15 16">
    <name type="scientific">Bordetella genomosp. 11</name>
    <dbReference type="NCBI Taxonomy" id="1416808"/>
    <lineage>
        <taxon>Bacteria</taxon>
        <taxon>Pseudomonadati</taxon>
        <taxon>Pseudomonadota</taxon>
        <taxon>Betaproteobacteria</taxon>
        <taxon>Burkholderiales</taxon>
        <taxon>Alcaligenaceae</taxon>
        <taxon>Bordetella</taxon>
    </lineage>
</organism>
<dbReference type="GO" id="GO:0016887">
    <property type="term" value="F:ATP hydrolysis activity"/>
    <property type="evidence" value="ECO:0007669"/>
    <property type="project" value="RHEA"/>
</dbReference>
<dbReference type="GO" id="GO:0003677">
    <property type="term" value="F:DNA binding"/>
    <property type="evidence" value="ECO:0007669"/>
    <property type="project" value="UniProtKB-KW"/>
</dbReference>
<evidence type="ECO:0000313" key="16">
    <source>
        <dbReference type="Proteomes" id="UP000215767"/>
    </source>
</evidence>
<dbReference type="InterPro" id="IPR043764">
    <property type="entry name" value="DUF5710"/>
</dbReference>
<evidence type="ECO:0000256" key="9">
    <source>
        <dbReference type="ARBA" id="ARBA00034808"/>
    </source>
</evidence>
<feature type="domain" description="UvrD-like helicase ATP-binding" evidence="13">
    <location>
        <begin position="14"/>
        <end position="308"/>
    </location>
</feature>
<proteinExistence type="inferred from homology"/>
<dbReference type="PANTHER" id="PTHR11070:SF2">
    <property type="entry name" value="ATP-DEPENDENT DNA HELICASE SRS2"/>
    <property type="match status" value="1"/>
</dbReference>
<dbReference type="RefSeq" id="WP_094844472.1">
    <property type="nucleotide sequence ID" value="NZ_NEVS01000004.1"/>
</dbReference>
<dbReference type="GO" id="GO:0000725">
    <property type="term" value="P:recombinational repair"/>
    <property type="evidence" value="ECO:0007669"/>
    <property type="project" value="TreeGrafter"/>
</dbReference>
<keyword evidence="6" id="KW-0238">DNA-binding</keyword>
<name>A0A261UMX8_9BORD</name>
<dbReference type="Gene3D" id="1.10.10.160">
    <property type="match status" value="1"/>
</dbReference>
<evidence type="ECO:0000256" key="5">
    <source>
        <dbReference type="ARBA" id="ARBA00022840"/>
    </source>
</evidence>